<dbReference type="RefSeq" id="WP_004078973.1">
    <property type="nucleotide sequence ID" value="NZ_VIRB01000119.1"/>
</dbReference>
<dbReference type="Gene3D" id="1.10.150.240">
    <property type="entry name" value="Putative phosphatase, domain 2"/>
    <property type="match status" value="1"/>
</dbReference>
<dbReference type="CDD" id="cd02603">
    <property type="entry name" value="HAD_sEH-N_like"/>
    <property type="match status" value="1"/>
</dbReference>
<name>A0A9X5CDA6_9FIRM</name>
<evidence type="ECO:0000313" key="2">
    <source>
        <dbReference type="Proteomes" id="UP000474104"/>
    </source>
</evidence>
<dbReference type="PRINTS" id="PR00413">
    <property type="entry name" value="HADHALOGNASE"/>
</dbReference>
<dbReference type="PANTHER" id="PTHR43611">
    <property type="entry name" value="ALPHA-D-GLUCOSE 1-PHOSPHATE PHOSPHATASE"/>
    <property type="match status" value="1"/>
</dbReference>
<dbReference type="OrthoDB" id="9797415at2"/>
<dbReference type="SFLD" id="SFLDS00003">
    <property type="entry name" value="Haloacid_Dehalogenase"/>
    <property type="match status" value="1"/>
</dbReference>
<comment type="caution">
    <text evidence="1">The sequence shown here is derived from an EMBL/GenBank/DDBJ whole genome shotgun (WGS) entry which is preliminary data.</text>
</comment>
<protein>
    <submittedName>
        <fullName evidence="1">HAD family phosphatase</fullName>
    </submittedName>
</protein>
<dbReference type="SUPFAM" id="SSF56784">
    <property type="entry name" value="HAD-like"/>
    <property type="match status" value="1"/>
</dbReference>
<dbReference type="SFLD" id="SFLDG01129">
    <property type="entry name" value="C1.5:_HAD__Beta-PGM__Phosphata"/>
    <property type="match status" value="1"/>
</dbReference>
<evidence type="ECO:0000313" key="1">
    <source>
        <dbReference type="EMBL" id="NDO70677.1"/>
    </source>
</evidence>
<dbReference type="InterPro" id="IPR023198">
    <property type="entry name" value="PGP-like_dom2"/>
</dbReference>
<dbReference type="NCBIfam" id="TIGR01509">
    <property type="entry name" value="HAD-SF-IA-v3"/>
    <property type="match status" value="1"/>
</dbReference>
<sequence length="197" mass="23015">MIKNIIFDMGNVLLRYDPEVCLNRFVKREEDRALIRRELFEGPEWVQGDLGHITDEQRFDGVSRRVPQELHTELRQCVEQWHMCMEPVHGAKEFCAYAKEQGHRLYVLSNASSSFYQYFPRFAPFEYFDGLVVSCDIHIVKPDIRIYRYLLETYGLAPEECFFIDDMAANVEGARKAGISGAVFGGDFEEIRKKLEE</sequence>
<dbReference type="Gene3D" id="3.40.50.1000">
    <property type="entry name" value="HAD superfamily/HAD-like"/>
    <property type="match status" value="1"/>
</dbReference>
<dbReference type="PANTHER" id="PTHR43611:SF3">
    <property type="entry name" value="FLAVIN MONONUCLEOTIDE HYDROLASE 1, CHLOROPLATIC"/>
    <property type="match status" value="1"/>
</dbReference>
<reference evidence="1 2" key="1">
    <citation type="submission" date="2019-07" db="EMBL/GenBank/DDBJ databases">
        <title>Draft genome sequences of 15 bacterial species constituting the stable defined intestinal microbiota of the GM15 gnotobiotic mouse model.</title>
        <authorList>
            <person name="Elie C."/>
            <person name="Mathieu A."/>
            <person name="Saliou A."/>
            <person name="Darnaud M."/>
            <person name="Leulier F."/>
            <person name="Tamellini A."/>
        </authorList>
    </citation>
    <scope>NUCLEOTIDE SEQUENCE [LARGE SCALE GENOMIC DNA]</scope>
    <source>
        <strain evidence="2">ASF 502</strain>
    </source>
</reference>
<dbReference type="Pfam" id="PF00702">
    <property type="entry name" value="Hydrolase"/>
    <property type="match status" value="1"/>
</dbReference>
<dbReference type="InterPro" id="IPR023214">
    <property type="entry name" value="HAD_sf"/>
</dbReference>
<proteinExistence type="predicted"/>
<accession>A0A9X5CDA6</accession>
<dbReference type="Proteomes" id="UP000474104">
    <property type="component" value="Unassembled WGS sequence"/>
</dbReference>
<organism evidence="1 2">
    <name type="scientific">Schaedlerella arabinosiphila</name>
    <dbReference type="NCBI Taxonomy" id="2044587"/>
    <lineage>
        <taxon>Bacteria</taxon>
        <taxon>Bacillati</taxon>
        <taxon>Bacillota</taxon>
        <taxon>Clostridia</taxon>
        <taxon>Lachnospirales</taxon>
        <taxon>Lachnospiraceae</taxon>
        <taxon>Schaedlerella</taxon>
    </lineage>
</organism>
<dbReference type="AlphaFoldDB" id="A0A9X5CDA6"/>
<gene>
    <name evidence="1" type="ORF">FMM80_19320</name>
</gene>
<dbReference type="InterPro" id="IPR006439">
    <property type="entry name" value="HAD-SF_hydro_IA"/>
</dbReference>
<dbReference type="EMBL" id="VIRB01000119">
    <property type="protein sequence ID" value="NDO70677.1"/>
    <property type="molecule type" value="Genomic_DNA"/>
</dbReference>
<dbReference type="InterPro" id="IPR036412">
    <property type="entry name" value="HAD-like_sf"/>
</dbReference>
<dbReference type="NCBIfam" id="TIGR01549">
    <property type="entry name" value="HAD-SF-IA-v1"/>
    <property type="match status" value="1"/>
</dbReference>